<dbReference type="PANTHER" id="PTHR24276">
    <property type="entry name" value="POLYSERASE-RELATED"/>
    <property type="match status" value="1"/>
</dbReference>
<gene>
    <name evidence="5" type="ORF">D5S18_33025</name>
</gene>
<dbReference type="Proteomes" id="UP000266677">
    <property type="component" value="Unassembled WGS sequence"/>
</dbReference>
<name>A0A3A4JRH1_9NOCA</name>
<sequence length="246" mass="24900">MFRCAVLVAASLVGLVFAAAPGAAVVGGDAAVAADYPWLAAVGSPAFVVRPGGHFCGGVLITPDKVLTAAHCVSLEEPVPFAIDVTFGRTDLRESTGNTVSVSSIRIHPDFGELDAAGDTAYHNDLALLTLDHPVAGPVLQIAAAHGDSATVVGWGVTAPGDWSNSALHAATVPLLPDSACARAYGPAYDARIMLCAGSTPADTAEFDSGGPILVDGKAIGLTSWGRGSAQAGYPGVYTRLSTIDF</sequence>
<evidence type="ECO:0000256" key="2">
    <source>
        <dbReference type="ARBA" id="ARBA00023157"/>
    </source>
</evidence>
<dbReference type="InterPro" id="IPR001314">
    <property type="entry name" value="Peptidase_S1A"/>
</dbReference>
<keyword evidence="5" id="KW-0645">Protease</keyword>
<dbReference type="InterPro" id="IPR043504">
    <property type="entry name" value="Peptidase_S1_PA_chymotrypsin"/>
</dbReference>
<keyword evidence="5" id="KW-0378">Hydrolase</keyword>
<evidence type="ECO:0000256" key="3">
    <source>
        <dbReference type="SAM" id="SignalP"/>
    </source>
</evidence>
<dbReference type="InterPro" id="IPR018114">
    <property type="entry name" value="TRYPSIN_HIS"/>
</dbReference>
<dbReference type="RefSeq" id="WP_120045059.1">
    <property type="nucleotide sequence ID" value="NZ_QZFU01000055.1"/>
</dbReference>
<feature type="chain" id="PRO_5039561627" evidence="3">
    <location>
        <begin position="19"/>
        <end position="246"/>
    </location>
</feature>
<dbReference type="InterPro" id="IPR001254">
    <property type="entry name" value="Trypsin_dom"/>
</dbReference>
<comment type="similarity">
    <text evidence="1">Belongs to the peptidase S1 family.</text>
</comment>
<dbReference type="CDD" id="cd00190">
    <property type="entry name" value="Tryp_SPc"/>
    <property type="match status" value="1"/>
</dbReference>
<keyword evidence="3" id="KW-0732">Signal</keyword>
<evidence type="ECO:0000256" key="1">
    <source>
        <dbReference type="ARBA" id="ARBA00007664"/>
    </source>
</evidence>
<protein>
    <submittedName>
        <fullName evidence="5">Serine protease</fullName>
    </submittedName>
</protein>
<keyword evidence="2" id="KW-1015">Disulfide bond</keyword>
<proteinExistence type="inferred from homology"/>
<dbReference type="OrthoDB" id="9815928at2"/>
<dbReference type="Pfam" id="PF00089">
    <property type="entry name" value="Trypsin"/>
    <property type="match status" value="1"/>
</dbReference>
<comment type="caution">
    <text evidence="5">The sequence shown here is derived from an EMBL/GenBank/DDBJ whole genome shotgun (WGS) entry which is preliminary data.</text>
</comment>
<evidence type="ECO:0000313" key="5">
    <source>
        <dbReference type="EMBL" id="RJO68251.1"/>
    </source>
</evidence>
<keyword evidence="6" id="KW-1185">Reference proteome</keyword>
<dbReference type="InterPro" id="IPR050430">
    <property type="entry name" value="Peptidase_S1"/>
</dbReference>
<reference evidence="5 6" key="1">
    <citation type="submission" date="2018-09" db="EMBL/GenBank/DDBJ databases">
        <title>YIM PH21274 draft genome.</title>
        <authorList>
            <person name="Miao C."/>
        </authorList>
    </citation>
    <scope>NUCLEOTIDE SEQUENCE [LARGE SCALE GENOMIC DNA]</scope>
    <source>
        <strain evidence="5 6">YIM PH 21724</strain>
    </source>
</reference>
<dbReference type="PROSITE" id="PS50240">
    <property type="entry name" value="TRYPSIN_DOM"/>
    <property type="match status" value="1"/>
</dbReference>
<dbReference type="PROSITE" id="PS00134">
    <property type="entry name" value="TRYPSIN_HIS"/>
    <property type="match status" value="1"/>
</dbReference>
<dbReference type="Gene3D" id="2.40.10.10">
    <property type="entry name" value="Trypsin-like serine proteases"/>
    <property type="match status" value="1"/>
</dbReference>
<dbReference type="GO" id="GO:0004252">
    <property type="term" value="F:serine-type endopeptidase activity"/>
    <property type="evidence" value="ECO:0007669"/>
    <property type="project" value="InterPro"/>
</dbReference>
<dbReference type="AlphaFoldDB" id="A0A3A4JRH1"/>
<dbReference type="SMART" id="SM00020">
    <property type="entry name" value="Tryp_SPc"/>
    <property type="match status" value="1"/>
</dbReference>
<dbReference type="PANTHER" id="PTHR24276:SF98">
    <property type="entry name" value="FI18310P1-RELATED"/>
    <property type="match status" value="1"/>
</dbReference>
<dbReference type="SUPFAM" id="SSF50494">
    <property type="entry name" value="Trypsin-like serine proteases"/>
    <property type="match status" value="1"/>
</dbReference>
<dbReference type="InterPro" id="IPR009003">
    <property type="entry name" value="Peptidase_S1_PA"/>
</dbReference>
<accession>A0A3A4JRH1</accession>
<dbReference type="EMBL" id="QZFU01000055">
    <property type="protein sequence ID" value="RJO68251.1"/>
    <property type="molecule type" value="Genomic_DNA"/>
</dbReference>
<dbReference type="PRINTS" id="PR00722">
    <property type="entry name" value="CHYMOTRYPSIN"/>
</dbReference>
<organism evidence="5 6">
    <name type="scientific">Nocardia panacis</name>
    <dbReference type="NCBI Taxonomy" id="2340916"/>
    <lineage>
        <taxon>Bacteria</taxon>
        <taxon>Bacillati</taxon>
        <taxon>Actinomycetota</taxon>
        <taxon>Actinomycetes</taxon>
        <taxon>Mycobacteriales</taxon>
        <taxon>Nocardiaceae</taxon>
        <taxon>Nocardia</taxon>
    </lineage>
</organism>
<evidence type="ECO:0000313" key="6">
    <source>
        <dbReference type="Proteomes" id="UP000266677"/>
    </source>
</evidence>
<dbReference type="GO" id="GO:0006508">
    <property type="term" value="P:proteolysis"/>
    <property type="evidence" value="ECO:0007669"/>
    <property type="project" value="UniProtKB-KW"/>
</dbReference>
<evidence type="ECO:0000259" key="4">
    <source>
        <dbReference type="PROSITE" id="PS50240"/>
    </source>
</evidence>
<feature type="domain" description="Peptidase S1" evidence="4">
    <location>
        <begin position="25"/>
        <end position="246"/>
    </location>
</feature>
<feature type="signal peptide" evidence="3">
    <location>
        <begin position="1"/>
        <end position="18"/>
    </location>
</feature>